<gene>
    <name evidence="1" type="ORF">M9H77_36226</name>
</gene>
<proteinExistence type="predicted"/>
<evidence type="ECO:0000313" key="2">
    <source>
        <dbReference type="Proteomes" id="UP001060085"/>
    </source>
</evidence>
<sequence length="447" mass="51875">MYRVYYRLLSSQLNPRFKLIPTSRDETVRLHIEAEQSKTFTPKRLKWHEITIPDEFQIDNPHPLRDIERNEVSQIIEEPDGNVLIRFNSMREHASSSTIQPGRHSFAHSRRCSFAESSEQSFRMPTSIHVHHTVPIPAVSTSPPLSPTASQMKDHDPEDFQDFSSTDEDQKELIFDIIQDLPPEAQKRQLEKLKALILREESSSARLVEPFSISKMFDRYPHMNPQIRQHSTKELQTEINSLKAQVKELKERVFSIETKNLELDTQIALLQAHILPPIPYLGFQTWMNKMTGPRYILPISFHAELRVPWIFCWSYKIDQLHSHMPDFPFSLIREFKIKWWTGYSVDFCSQETVLNFIHTGQKIQKTIQQLPKQATTPTSTVKIQPSHNAESSLSKITTDDEAQFQEFLRFKAFQKQLTQRASQSPTSSQDSSTDPFGGPCAQDPFDI</sequence>
<dbReference type="EMBL" id="CM044708">
    <property type="protein sequence ID" value="KAI5650221.1"/>
    <property type="molecule type" value="Genomic_DNA"/>
</dbReference>
<name>A0ACB9ZSI1_CATRO</name>
<comment type="caution">
    <text evidence="1">The sequence shown here is derived from an EMBL/GenBank/DDBJ whole genome shotgun (WGS) entry which is preliminary data.</text>
</comment>
<evidence type="ECO:0000313" key="1">
    <source>
        <dbReference type="EMBL" id="KAI5650221.1"/>
    </source>
</evidence>
<reference evidence="2" key="1">
    <citation type="journal article" date="2023" name="Nat. Plants">
        <title>Single-cell RNA sequencing provides a high-resolution roadmap for understanding the multicellular compartmentation of specialized metabolism.</title>
        <authorList>
            <person name="Sun S."/>
            <person name="Shen X."/>
            <person name="Li Y."/>
            <person name="Li Y."/>
            <person name="Wang S."/>
            <person name="Li R."/>
            <person name="Zhang H."/>
            <person name="Shen G."/>
            <person name="Guo B."/>
            <person name="Wei J."/>
            <person name="Xu J."/>
            <person name="St-Pierre B."/>
            <person name="Chen S."/>
            <person name="Sun C."/>
        </authorList>
    </citation>
    <scope>NUCLEOTIDE SEQUENCE [LARGE SCALE GENOMIC DNA]</scope>
</reference>
<dbReference type="Proteomes" id="UP001060085">
    <property type="component" value="Linkage Group LG08"/>
</dbReference>
<protein>
    <submittedName>
        <fullName evidence="1">Uncharacterized protein</fullName>
    </submittedName>
</protein>
<keyword evidence="2" id="KW-1185">Reference proteome</keyword>
<organism evidence="1 2">
    <name type="scientific">Catharanthus roseus</name>
    <name type="common">Madagascar periwinkle</name>
    <name type="synonym">Vinca rosea</name>
    <dbReference type="NCBI Taxonomy" id="4058"/>
    <lineage>
        <taxon>Eukaryota</taxon>
        <taxon>Viridiplantae</taxon>
        <taxon>Streptophyta</taxon>
        <taxon>Embryophyta</taxon>
        <taxon>Tracheophyta</taxon>
        <taxon>Spermatophyta</taxon>
        <taxon>Magnoliopsida</taxon>
        <taxon>eudicotyledons</taxon>
        <taxon>Gunneridae</taxon>
        <taxon>Pentapetalae</taxon>
        <taxon>asterids</taxon>
        <taxon>lamiids</taxon>
        <taxon>Gentianales</taxon>
        <taxon>Apocynaceae</taxon>
        <taxon>Rauvolfioideae</taxon>
        <taxon>Vinceae</taxon>
        <taxon>Catharanthinae</taxon>
        <taxon>Catharanthus</taxon>
    </lineage>
</organism>
<accession>A0ACB9ZSI1</accession>